<feature type="transmembrane region" description="Helical" evidence="9">
    <location>
        <begin position="34"/>
        <end position="52"/>
    </location>
</feature>
<comment type="similarity">
    <text evidence="2 8">Belongs to the BioY family.</text>
</comment>
<keyword evidence="11" id="KW-1185">Reference proteome</keyword>
<feature type="transmembrane region" description="Helical" evidence="9">
    <location>
        <begin position="6"/>
        <end position="27"/>
    </location>
</feature>
<evidence type="ECO:0000256" key="9">
    <source>
        <dbReference type="SAM" id="Phobius"/>
    </source>
</evidence>
<feature type="transmembrane region" description="Helical" evidence="9">
    <location>
        <begin position="94"/>
        <end position="114"/>
    </location>
</feature>
<evidence type="ECO:0000256" key="6">
    <source>
        <dbReference type="ARBA" id="ARBA00022989"/>
    </source>
</evidence>
<dbReference type="Pfam" id="PF02632">
    <property type="entry name" value="BioY"/>
    <property type="match status" value="1"/>
</dbReference>
<proteinExistence type="inferred from homology"/>
<keyword evidence="7 8" id="KW-0472">Membrane</keyword>
<evidence type="ECO:0000313" key="11">
    <source>
        <dbReference type="Proteomes" id="UP000741863"/>
    </source>
</evidence>
<dbReference type="RefSeq" id="WP_239575646.1">
    <property type="nucleotide sequence ID" value="NZ_JAFBEC010000011.1"/>
</dbReference>
<evidence type="ECO:0000256" key="5">
    <source>
        <dbReference type="ARBA" id="ARBA00022692"/>
    </source>
</evidence>
<comment type="caution">
    <text evidence="10">The sequence shown here is derived from an EMBL/GenBank/DDBJ whole genome shotgun (WGS) entry which is preliminary data.</text>
</comment>
<reference evidence="10 11" key="1">
    <citation type="submission" date="2021-01" db="EMBL/GenBank/DDBJ databases">
        <title>Genomic Encyclopedia of Type Strains, Phase IV (KMG-IV): sequencing the most valuable type-strain genomes for metagenomic binning, comparative biology and taxonomic classification.</title>
        <authorList>
            <person name="Goeker M."/>
        </authorList>
    </citation>
    <scope>NUCLEOTIDE SEQUENCE [LARGE SCALE GENOMIC DNA]</scope>
    <source>
        <strain evidence="10 11">DSM 25540</strain>
    </source>
</reference>
<name>A0ABS2PHJ8_9BACL</name>
<evidence type="ECO:0000256" key="2">
    <source>
        <dbReference type="ARBA" id="ARBA00010692"/>
    </source>
</evidence>
<evidence type="ECO:0000256" key="8">
    <source>
        <dbReference type="PIRNR" id="PIRNR016661"/>
    </source>
</evidence>
<sequence>MLPPIPIPFIPVPITLQTFGVMLTGALLGSKKGFLSILLLVALIAIGIPLLSGGRGGLGVLTAPGGGYILSWPLAAFMIGWFTERLNHYSMRNLIFINVVGGILFIYLCGSLWFSFTTDLPFPQSFIANLAFLPGDAVKVVLTAALTIKLKQTGTVPILNETMKR</sequence>
<gene>
    <name evidence="10" type="ORF">JOD17_003390</name>
</gene>
<evidence type="ECO:0000256" key="7">
    <source>
        <dbReference type="ARBA" id="ARBA00023136"/>
    </source>
</evidence>
<keyword evidence="4 8" id="KW-1003">Cell membrane</keyword>
<organism evidence="10 11">
    <name type="scientific">Geomicrobium sediminis</name>
    <dbReference type="NCBI Taxonomy" id="1347788"/>
    <lineage>
        <taxon>Bacteria</taxon>
        <taxon>Bacillati</taxon>
        <taxon>Bacillota</taxon>
        <taxon>Bacilli</taxon>
        <taxon>Bacillales</taxon>
        <taxon>Geomicrobium</taxon>
    </lineage>
</organism>
<accession>A0ABS2PHJ8</accession>
<evidence type="ECO:0000313" key="10">
    <source>
        <dbReference type="EMBL" id="MBM7634288.1"/>
    </source>
</evidence>
<dbReference type="PANTHER" id="PTHR34295">
    <property type="entry name" value="BIOTIN TRANSPORTER BIOY"/>
    <property type="match status" value="1"/>
</dbReference>
<feature type="transmembrane region" description="Helical" evidence="9">
    <location>
        <begin position="126"/>
        <end position="148"/>
    </location>
</feature>
<evidence type="ECO:0000256" key="4">
    <source>
        <dbReference type="ARBA" id="ARBA00022475"/>
    </source>
</evidence>
<dbReference type="InterPro" id="IPR003784">
    <property type="entry name" value="BioY"/>
</dbReference>
<feature type="transmembrane region" description="Helical" evidence="9">
    <location>
        <begin position="58"/>
        <end position="82"/>
    </location>
</feature>
<protein>
    <recommendedName>
        <fullName evidence="8">Biotin transporter</fullName>
    </recommendedName>
</protein>
<dbReference type="EMBL" id="JAFBEC010000011">
    <property type="protein sequence ID" value="MBM7634288.1"/>
    <property type="molecule type" value="Genomic_DNA"/>
</dbReference>
<keyword evidence="6 9" id="KW-1133">Transmembrane helix</keyword>
<keyword evidence="5 9" id="KW-0812">Transmembrane</keyword>
<comment type="subcellular location">
    <subcellularLocation>
        <location evidence="1 8">Cell membrane</location>
        <topology evidence="1 8">Multi-pass membrane protein</topology>
    </subcellularLocation>
</comment>
<dbReference type="Gene3D" id="1.10.1760.20">
    <property type="match status" value="1"/>
</dbReference>
<dbReference type="PANTHER" id="PTHR34295:SF4">
    <property type="entry name" value="BIOTIN TRANSPORTER BIOY-RELATED"/>
    <property type="match status" value="1"/>
</dbReference>
<dbReference type="PIRSF" id="PIRSF016661">
    <property type="entry name" value="BioY"/>
    <property type="match status" value="1"/>
</dbReference>
<keyword evidence="3 8" id="KW-0813">Transport</keyword>
<evidence type="ECO:0000256" key="1">
    <source>
        <dbReference type="ARBA" id="ARBA00004651"/>
    </source>
</evidence>
<dbReference type="Proteomes" id="UP000741863">
    <property type="component" value="Unassembled WGS sequence"/>
</dbReference>
<evidence type="ECO:0000256" key="3">
    <source>
        <dbReference type="ARBA" id="ARBA00022448"/>
    </source>
</evidence>